<dbReference type="AlphaFoldDB" id="A0A0V1FU24"/>
<sequence length="77" mass="8432">MARKSYNAIMKLPIAVSKVHFHLPLTSCSTVISATAIPATTISTTIISNTSLKMLSVSVHIIQFFMLFGFSVRSILF</sequence>
<keyword evidence="1" id="KW-0472">Membrane</keyword>
<dbReference type="EMBL" id="JYDT01000038">
    <property type="protein sequence ID" value="KRY88771.1"/>
    <property type="molecule type" value="Genomic_DNA"/>
</dbReference>
<comment type="caution">
    <text evidence="2">The sequence shown here is derived from an EMBL/GenBank/DDBJ whole genome shotgun (WGS) entry which is preliminary data.</text>
</comment>
<evidence type="ECO:0000313" key="3">
    <source>
        <dbReference type="Proteomes" id="UP000054995"/>
    </source>
</evidence>
<keyword evidence="1" id="KW-0812">Transmembrane</keyword>
<proteinExistence type="predicted"/>
<organism evidence="2 3">
    <name type="scientific">Trichinella pseudospiralis</name>
    <name type="common">Parasitic roundworm</name>
    <dbReference type="NCBI Taxonomy" id="6337"/>
    <lineage>
        <taxon>Eukaryota</taxon>
        <taxon>Metazoa</taxon>
        <taxon>Ecdysozoa</taxon>
        <taxon>Nematoda</taxon>
        <taxon>Enoplea</taxon>
        <taxon>Dorylaimia</taxon>
        <taxon>Trichinellida</taxon>
        <taxon>Trichinellidae</taxon>
        <taxon>Trichinella</taxon>
    </lineage>
</organism>
<accession>A0A0V1FU24</accession>
<evidence type="ECO:0000313" key="2">
    <source>
        <dbReference type="EMBL" id="KRY88771.1"/>
    </source>
</evidence>
<reference evidence="2 3" key="1">
    <citation type="submission" date="2015-01" db="EMBL/GenBank/DDBJ databases">
        <title>Evolution of Trichinella species and genotypes.</title>
        <authorList>
            <person name="Korhonen P.K."/>
            <person name="Edoardo P."/>
            <person name="Giuseppe L.R."/>
            <person name="Gasser R.B."/>
        </authorList>
    </citation>
    <scope>NUCLEOTIDE SEQUENCE [LARGE SCALE GENOMIC DNA]</scope>
    <source>
        <strain evidence="2">ISS470</strain>
    </source>
</reference>
<feature type="transmembrane region" description="Helical" evidence="1">
    <location>
        <begin position="21"/>
        <end position="42"/>
    </location>
</feature>
<keyword evidence="1" id="KW-1133">Transmembrane helix</keyword>
<keyword evidence="3" id="KW-1185">Reference proteome</keyword>
<evidence type="ECO:0000256" key="1">
    <source>
        <dbReference type="SAM" id="Phobius"/>
    </source>
</evidence>
<protein>
    <submittedName>
        <fullName evidence="2">Uncharacterized protein</fullName>
    </submittedName>
</protein>
<gene>
    <name evidence="2" type="ORF">T4D_4200</name>
</gene>
<dbReference type="Proteomes" id="UP000054995">
    <property type="component" value="Unassembled WGS sequence"/>
</dbReference>
<feature type="transmembrane region" description="Helical" evidence="1">
    <location>
        <begin position="54"/>
        <end position="76"/>
    </location>
</feature>
<name>A0A0V1FU24_TRIPS</name>